<proteinExistence type="predicted"/>
<keyword evidence="1 7" id="KW-0436">Ligase</keyword>
<dbReference type="GO" id="GO:0004467">
    <property type="term" value="F:long-chain fatty acid-CoA ligase activity"/>
    <property type="evidence" value="ECO:0007669"/>
    <property type="project" value="UniProtKB-EC"/>
</dbReference>
<dbReference type="Pfam" id="PF00501">
    <property type="entry name" value="AMP-binding"/>
    <property type="match status" value="1"/>
</dbReference>
<organism evidence="7 8">
    <name type="scientific">Simplicispira hankyongi</name>
    <dbReference type="NCBI Taxonomy" id="2315688"/>
    <lineage>
        <taxon>Bacteria</taxon>
        <taxon>Pseudomonadati</taxon>
        <taxon>Pseudomonadota</taxon>
        <taxon>Betaproteobacteria</taxon>
        <taxon>Burkholderiales</taxon>
        <taxon>Comamonadaceae</taxon>
        <taxon>Simplicispira</taxon>
    </lineage>
</organism>
<evidence type="ECO:0000256" key="1">
    <source>
        <dbReference type="ARBA" id="ARBA00022598"/>
    </source>
</evidence>
<dbReference type="EMBL" id="QXJC01000001">
    <property type="protein sequence ID" value="RID99006.1"/>
    <property type="molecule type" value="Genomic_DNA"/>
</dbReference>
<gene>
    <name evidence="7" type="ORF">D3F03_00685</name>
</gene>
<keyword evidence="3" id="KW-0443">Lipid metabolism</keyword>
<keyword evidence="8" id="KW-1185">Reference proteome</keyword>
<protein>
    <submittedName>
        <fullName evidence="7">Long-chain fatty acid--CoA ligase</fullName>
    </submittedName>
</protein>
<name>A0A398CH13_9BURK</name>
<evidence type="ECO:0000313" key="7">
    <source>
        <dbReference type="EMBL" id="RID99006.1"/>
    </source>
</evidence>
<dbReference type="Gene3D" id="3.30.300.30">
    <property type="match status" value="1"/>
</dbReference>
<dbReference type="InterPro" id="IPR000873">
    <property type="entry name" value="AMP-dep_synth/lig_dom"/>
</dbReference>
<dbReference type="InterPro" id="IPR042099">
    <property type="entry name" value="ANL_N_sf"/>
</dbReference>
<comment type="caution">
    <text evidence="7">The sequence shown here is derived from an EMBL/GenBank/DDBJ whole genome shotgun (WGS) entry which is preliminary data.</text>
</comment>
<evidence type="ECO:0000256" key="3">
    <source>
        <dbReference type="ARBA" id="ARBA00023098"/>
    </source>
</evidence>
<dbReference type="Pfam" id="PF23562">
    <property type="entry name" value="AMP-binding_C_3"/>
    <property type="match status" value="1"/>
</dbReference>
<dbReference type="PANTHER" id="PTHR43272:SF32">
    <property type="entry name" value="AMP-DEPENDENT SYNTHETASE_LIGASE DOMAIN-CONTAINING PROTEIN"/>
    <property type="match status" value="1"/>
</dbReference>
<dbReference type="Gene3D" id="3.40.50.12780">
    <property type="entry name" value="N-terminal domain of ligase-like"/>
    <property type="match status" value="1"/>
</dbReference>
<evidence type="ECO:0000256" key="5">
    <source>
        <dbReference type="SAM" id="MobiDB-lite"/>
    </source>
</evidence>
<comment type="catalytic activity">
    <reaction evidence="4">
        <text>a long-chain fatty acid + ATP + CoA = a long-chain fatty acyl-CoA + AMP + diphosphate</text>
        <dbReference type="Rhea" id="RHEA:15421"/>
        <dbReference type="ChEBI" id="CHEBI:30616"/>
        <dbReference type="ChEBI" id="CHEBI:33019"/>
        <dbReference type="ChEBI" id="CHEBI:57287"/>
        <dbReference type="ChEBI" id="CHEBI:57560"/>
        <dbReference type="ChEBI" id="CHEBI:83139"/>
        <dbReference type="ChEBI" id="CHEBI:456215"/>
        <dbReference type="EC" id="6.2.1.3"/>
    </reaction>
    <physiologicalReaction direction="left-to-right" evidence="4">
        <dbReference type="Rhea" id="RHEA:15422"/>
    </physiologicalReaction>
</comment>
<dbReference type="PANTHER" id="PTHR43272">
    <property type="entry name" value="LONG-CHAIN-FATTY-ACID--COA LIGASE"/>
    <property type="match status" value="1"/>
</dbReference>
<accession>A0A398CH13</accession>
<feature type="region of interest" description="Disordered" evidence="5">
    <location>
        <begin position="30"/>
        <end position="55"/>
    </location>
</feature>
<sequence length="676" mass="72859">MRAERQARHRIACRGAADAGAESLTLQTLAKAPPEGPGHAQPRCAGDPQERGDTRMPITHAQRTPRAVSDYQFASVPARLLRTAARQPTHPAYCVRDAAGWQATNWGDYAAQARQAARALVALGVQPGDAVCILGFNRPEWTTMDLAAMMVGGVAAGIYWSSAANEIAYIVEHSGCTVLLVENVQQWQKAACEPQALSRLRAAVMMRRASTEAPAQTPGGIAPPMTWEAFMALGAGMEHDAEVQQRLDAIQEGGIATLIYTSGTTGHPKAVELTHANLSWTSSALCAAFAVAPQDRLISYLPLAHVAEQMGAICNHVLAGYQLYFANSLETLGEHLQEVHPTIFFGVPRVWEKMQVAIATKLNAATGPKAALARWALRAGRDWHAKALQGQQPGAWLGLKKRLAGKLVHHKVQKALGFDQARILLSGAAPISVENLQFFTSLDLLIGEVYGQSEDSGPTAISLPCFIRIGAAGKPLPGVQVRIAEDGEILVKGPNVFVGYRSRPEATAEALQDGWLHSGDLGRIDADGFIYVTGRKKDLLITSGGKNISPGNIEADLMNLPLVEHAIVVGDSRHYLAALLTLKPDVLRDFAQQRGLAGTMEAWCRSAEVSEELQRGVDAVNSRQSRVAHVRKFSVLADALSIDNGCLTPTQKIRRNVVQRQYAAEIEALYRDEAVG</sequence>
<dbReference type="Proteomes" id="UP000266302">
    <property type="component" value="Unassembled WGS sequence"/>
</dbReference>
<feature type="domain" description="AMP-dependent synthetase/ligase" evidence="6">
    <location>
        <begin position="82"/>
        <end position="500"/>
    </location>
</feature>
<dbReference type="CDD" id="cd05907">
    <property type="entry name" value="VL_LC_FACS_like"/>
    <property type="match status" value="1"/>
</dbReference>
<dbReference type="PROSITE" id="PS00455">
    <property type="entry name" value="AMP_BINDING"/>
    <property type="match status" value="1"/>
</dbReference>
<dbReference type="SUPFAM" id="SSF56801">
    <property type="entry name" value="Acetyl-CoA synthetase-like"/>
    <property type="match status" value="1"/>
</dbReference>
<dbReference type="GO" id="GO:0016020">
    <property type="term" value="C:membrane"/>
    <property type="evidence" value="ECO:0007669"/>
    <property type="project" value="TreeGrafter"/>
</dbReference>
<dbReference type="InterPro" id="IPR020845">
    <property type="entry name" value="AMP-binding_CS"/>
</dbReference>
<dbReference type="InterPro" id="IPR045851">
    <property type="entry name" value="AMP-bd_C_sf"/>
</dbReference>
<evidence type="ECO:0000313" key="8">
    <source>
        <dbReference type="Proteomes" id="UP000266302"/>
    </source>
</evidence>
<evidence type="ECO:0000256" key="2">
    <source>
        <dbReference type="ARBA" id="ARBA00022832"/>
    </source>
</evidence>
<keyword evidence="2" id="KW-0276">Fatty acid metabolism</keyword>
<evidence type="ECO:0000256" key="4">
    <source>
        <dbReference type="ARBA" id="ARBA00024484"/>
    </source>
</evidence>
<reference evidence="7 8" key="1">
    <citation type="submission" date="2018-09" db="EMBL/GenBank/DDBJ databases">
        <title>Draft genome of Simplicispira sp. NY-02.</title>
        <authorList>
            <person name="Im W.T."/>
        </authorList>
    </citation>
    <scope>NUCLEOTIDE SEQUENCE [LARGE SCALE GENOMIC DNA]</scope>
    <source>
        <strain evidence="7 8">NY-02</strain>
    </source>
</reference>
<evidence type="ECO:0000259" key="6">
    <source>
        <dbReference type="Pfam" id="PF00501"/>
    </source>
</evidence>
<dbReference type="AlphaFoldDB" id="A0A398CH13"/>